<dbReference type="AlphaFoldDB" id="A0A0R1P1H2"/>
<dbReference type="PATRIC" id="fig|1423771.3.peg.1700"/>
<dbReference type="Proteomes" id="UP000050901">
    <property type="component" value="Unassembled WGS sequence"/>
</dbReference>
<proteinExistence type="predicted"/>
<evidence type="ECO:0000313" key="1">
    <source>
        <dbReference type="EMBL" id="KRL26397.1"/>
    </source>
</evidence>
<organism evidence="1 2">
    <name type="scientific">Limosilactobacillus mucosae DSM 13345</name>
    <dbReference type="NCBI Taxonomy" id="1423771"/>
    <lineage>
        <taxon>Bacteria</taxon>
        <taxon>Bacillati</taxon>
        <taxon>Bacillota</taxon>
        <taxon>Bacilli</taxon>
        <taxon>Lactobacillales</taxon>
        <taxon>Lactobacillaceae</taxon>
        <taxon>Limosilactobacillus</taxon>
    </lineage>
</organism>
<sequence>MATTDDMKSIAETIRKAQYGKDVREAIAKGFELLATKQDKVDGFLDSYGLDEDTLNER</sequence>
<reference evidence="1 2" key="1">
    <citation type="journal article" date="2015" name="Genome Announc.">
        <title>Expanding the biotechnology potential of lactobacilli through comparative genomics of 213 strains and associated genera.</title>
        <authorList>
            <person name="Sun Z."/>
            <person name="Harris H.M."/>
            <person name="McCann A."/>
            <person name="Guo C."/>
            <person name="Argimon S."/>
            <person name="Zhang W."/>
            <person name="Yang X."/>
            <person name="Jeffery I.B."/>
            <person name="Cooney J.C."/>
            <person name="Kagawa T.F."/>
            <person name="Liu W."/>
            <person name="Song Y."/>
            <person name="Salvetti E."/>
            <person name="Wrobel A."/>
            <person name="Rasinkangas P."/>
            <person name="Parkhill J."/>
            <person name="Rea M.C."/>
            <person name="O'Sullivan O."/>
            <person name="Ritari J."/>
            <person name="Douillard F.P."/>
            <person name="Paul Ross R."/>
            <person name="Yang R."/>
            <person name="Briner A.E."/>
            <person name="Felis G.E."/>
            <person name="de Vos W.M."/>
            <person name="Barrangou R."/>
            <person name="Klaenhammer T.R."/>
            <person name="Caufield P.W."/>
            <person name="Cui Y."/>
            <person name="Zhang H."/>
            <person name="O'Toole P.W."/>
        </authorList>
    </citation>
    <scope>NUCLEOTIDE SEQUENCE [LARGE SCALE GENOMIC DNA]</scope>
    <source>
        <strain evidence="1 2">DSM 13345</strain>
    </source>
</reference>
<gene>
    <name evidence="1" type="ORF">FC47_GL001663</name>
</gene>
<dbReference type="EMBL" id="AZEQ01000005">
    <property type="protein sequence ID" value="KRL26397.1"/>
    <property type="molecule type" value="Genomic_DNA"/>
</dbReference>
<protein>
    <submittedName>
        <fullName evidence="1">Uncharacterized protein</fullName>
    </submittedName>
</protein>
<comment type="caution">
    <text evidence="1">The sequence shown here is derived from an EMBL/GenBank/DDBJ whole genome shotgun (WGS) entry which is preliminary data.</text>
</comment>
<accession>A0A0R1P1H2</accession>
<evidence type="ECO:0000313" key="2">
    <source>
        <dbReference type="Proteomes" id="UP000050901"/>
    </source>
</evidence>
<name>A0A0R1P1H2_LIMMU</name>
<dbReference type="RefSeq" id="WP_155519129.1">
    <property type="nucleotide sequence ID" value="NZ_AZEQ01000005.1"/>
</dbReference>